<keyword evidence="2" id="KW-0808">Transferase</keyword>
<dbReference type="STRING" id="1428628.WN71_007760"/>
<dbReference type="Pfam" id="PF13412">
    <property type="entry name" value="HTH_24"/>
    <property type="match status" value="1"/>
</dbReference>
<protein>
    <submittedName>
        <fullName evidence="2">Sugar kinase</fullName>
    </submittedName>
</protein>
<dbReference type="OrthoDB" id="3189808at2"/>
<dbReference type="Pfam" id="PF00480">
    <property type="entry name" value="ROK"/>
    <property type="match status" value="1"/>
</dbReference>
<dbReference type="InterPro" id="IPR000600">
    <property type="entry name" value="ROK"/>
</dbReference>
<evidence type="ECO:0000313" key="3">
    <source>
        <dbReference type="Proteomes" id="UP000034196"/>
    </source>
</evidence>
<dbReference type="PANTHER" id="PTHR18964">
    <property type="entry name" value="ROK (REPRESSOR, ORF, KINASE) FAMILY"/>
    <property type="match status" value="1"/>
</dbReference>
<dbReference type="PANTHER" id="PTHR18964:SF173">
    <property type="entry name" value="GLUCOKINASE"/>
    <property type="match status" value="1"/>
</dbReference>
<dbReference type="Proteomes" id="UP000034196">
    <property type="component" value="Unassembled WGS sequence"/>
</dbReference>
<sequence length="436" mass="45072">MAKPCPRLSTEGDRVPSEQAESLAAVLRAVRSNAAVTQPALIRHLGLGRGVVTARIAELEGAGLITQAGVGPSTGGRQPRRLRLRAEAGLIVGVDIGATFLKVGLADLSGRILDRVMEPADVALGPDGVLGRVEELVGTLLARSSGGSVWGVGVGVPGPVEFSTGLPVVPPIMPGWDGYPIRERFARTWNAPTWVDNDVNLMALGELRANPAAAGVRNLLYVKVGTGIGAGLVSGGRLHRGSEGCAGDIGHVTVSESEDVTCRCGNTGCLEALAGGAALAAQGRRLAETDRSDELARVLEQRGRLTAADIASAAELGDVAAKELLVNAGKLIGSTLATLVSFYNPGWVALGGNAISTGDTILTQIRETVRRRSLPLATRRLRIERSSLGTEAGLSGAVNLVADELFEPRCLASWVPHSTPSGRPELASFAGLDVAA</sequence>
<dbReference type="InterPro" id="IPR036388">
    <property type="entry name" value="WH-like_DNA-bd_sf"/>
</dbReference>
<dbReference type="PROSITE" id="PS01125">
    <property type="entry name" value="ROK"/>
    <property type="match status" value="1"/>
</dbReference>
<name>A0A1J4P285_9ACTN</name>
<dbReference type="InterPro" id="IPR036390">
    <property type="entry name" value="WH_DNA-bd_sf"/>
</dbReference>
<proteinExistence type="inferred from homology"/>
<dbReference type="SUPFAM" id="SSF46785">
    <property type="entry name" value="Winged helix' DNA-binding domain"/>
    <property type="match status" value="1"/>
</dbReference>
<comment type="caution">
    <text evidence="2">The sequence shown here is derived from an EMBL/GenBank/DDBJ whole genome shotgun (WGS) entry which is preliminary data.</text>
</comment>
<dbReference type="SUPFAM" id="SSF53067">
    <property type="entry name" value="Actin-like ATPase domain"/>
    <property type="match status" value="1"/>
</dbReference>
<dbReference type="GO" id="GO:0016301">
    <property type="term" value="F:kinase activity"/>
    <property type="evidence" value="ECO:0007669"/>
    <property type="project" value="UniProtKB-KW"/>
</dbReference>
<dbReference type="Gene3D" id="3.30.420.40">
    <property type="match status" value="2"/>
</dbReference>
<keyword evidence="3" id="KW-1185">Reference proteome</keyword>
<accession>A0A1J4P285</accession>
<dbReference type="Gene3D" id="1.10.10.10">
    <property type="entry name" value="Winged helix-like DNA-binding domain superfamily/Winged helix DNA-binding domain"/>
    <property type="match status" value="1"/>
</dbReference>
<evidence type="ECO:0000256" key="1">
    <source>
        <dbReference type="ARBA" id="ARBA00006479"/>
    </source>
</evidence>
<evidence type="ECO:0000313" key="2">
    <source>
        <dbReference type="EMBL" id="OIJ68314.1"/>
    </source>
</evidence>
<gene>
    <name evidence="2" type="ORF">WN71_007760</name>
</gene>
<keyword evidence="2" id="KW-0418">Kinase</keyword>
<dbReference type="InterPro" id="IPR049874">
    <property type="entry name" value="ROK_cs"/>
</dbReference>
<organism evidence="2 3">
    <name type="scientific">Streptomyces mangrovisoli</name>
    <dbReference type="NCBI Taxonomy" id="1428628"/>
    <lineage>
        <taxon>Bacteria</taxon>
        <taxon>Bacillati</taxon>
        <taxon>Actinomycetota</taxon>
        <taxon>Actinomycetes</taxon>
        <taxon>Kitasatosporales</taxon>
        <taxon>Streptomycetaceae</taxon>
        <taxon>Streptomyces</taxon>
    </lineage>
</organism>
<dbReference type="EMBL" id="LAVA02000016">
    <property type="protein sequence ID" value="OIJ68314.1"/>
    <property type="molecule type" value="Genomic_DNA"/>
</dbReference>
<comment type="similarity">
    <text evidence="1">Belongs to the ROK (NagC/XylR) family.</text>
</comment>
<dbReference type="AlphaFoldDB" id="A0A1J4P285"/>
<dbReference type="InterPro" id="IPR043129">
    <property type="entry name" value="ATPase_NBD"/>
</dbReference>
<reference evidence="2" key="1">
    <citation type="submission" date="2016-10" db="EMBL/GenBank/DDBJ databases">
        <title>Genome sequence of Streptomyces mangrovisoli MUSC 149.</title>
        <authorList>
            <person name="Lee L.-H."/>
            <person name="Ser H.-L."/>
        </authorList>
    </citation>
    <scope>NUCLEOTIDE SEQUENCE [LARGE SCALE GENOMIC DNA]</scope>
    <source>
        <strain evidence="2">MUSC 149</strain>
    </source>
</reference>